<organism evidence="6 7">
    <name type="scientific">Macrophomina phaseolina</name>
    <dbReference type="NCBI Taxonomy" id="35725"/>
    <lineage>
        <taxon>Eukaryota</taxon>
        <taxon>Fungi</taxon>
        <taxon>Dikarya</taxon>
        <taxon>Ascomycota</taxon>
        <taxon>Pezizomycotina</taxon>
        <taxon>Dothideomycetes</taxon>
        <taxon>Dothideomycetes incertae sedis</taxon>
        <taxon>Botryosphaeriales</taxon>
        <taxon>Botryosphaeriaceae</taxon>
        <taxon>Macrophomina</taxon>
    </lineage>
</organism>
<proteinExistence type="predicted"/>
<evidence type="ECO:0000313" key="6">
    <source>
        <dbReference type="EMBL" id="KAH7025524.1"/>
    </source>
</evidence>
<accession>A0ABQ8FTJ8</accession>
<evidence type="ECO:0000256" key="2">
    <source>
        <dbReference type="ARBA" id="ARBA00022692"/>
    </source>
</evidence>
<gene>
    <name evidence="6" type="ORF">B0J12DRAFT_790215</name>
</gene>
<sequence length="320" mass="36456">MLLPSPNTTASATSGLCLTRPSIGSGNTFSPLISVSRSFKRVRYFHQAGLSGWRVKRSRVRYELGGASQLVGPQEGSGSRATHSKTSRAISSTRTCGAKWAGYEKGDIQWRVPLAMQAPPAMLLMALMFIMPYSPRWLIQRERHEDSLKVLRYLHAHRREEWIVSEYTAMQSQIAFESEMHRRSSYRELFTKRYIRRTLLGCLVINMTKLSDSNIIQAYQTVIYNALGFEGQTVLLISGFYGFMAVIGQVLSLFTLSDFWPRKRTVSNHRPCFSSHASEHSDRLEQILPGFAQLVRVPRRGRIHLPLRVPLLLHLQDCQL</sequence>
<keyword evidence="7" id="KW-1185">Reference proteome</keyword>
<dbReference type="InterPro" id="IPR050360">
    <property type="entry name" value="MFS_Sugar_Transporters"/>
</dbReference>
<feature type="non-terminal residue" evidence="6">
    <location>
        <position position="320"/>
    </location>
</feature>
<comment type="caution">
    <text evidence="6">The sequence shown here is derived from an EMBL/GenBank/DDBJ whole genome shotgun (WGS) entry which is preliminary data.</text>
</comment>
<evidence type="ECO:0000256" key="3">
    <source>
        <dbReference type="ARBA" id="ARBA00022989"/>
    </source>
</evidence>
<dbReference type="EMBL" id="JAGTJR010000058">
    <property type="protein sequence ID" value="KAH7025524.1"/>
    <property type="molecule type" value="Genomic_DNA"/>
</dbReference>
<evidence type="ECO:0000256" key="1">
    <source>
        <dbReference type="ARBA" id="ARBA00004141"/>
    </source>
</evidence>
<dbReference type="SUPFAM" id="SSF103473">
    <property type="entry name" value="MFS general substrate transporter"/>
    <property type="match status" value="1"/>
</dbReference>
<reference evidence="6 7" key="1">
    <citation type="journal article" date="2021" name="Nat. Commun.">
        <title>Genetic determinants of endophytism in the Arabidopsis root mycobiome.</title>
        <authorList>
            <person name="Mesny F."/>
            <person name="Miyauchi S."/>
            <person name="Thiergart T."/>
            <person name="Pickel B."/>
            <person name="Atanasova L."/>
            <person name="Karlsson M."/>
            <person name="Huettel B."/>
            <person name="Barry K.W."/>
            <person name="Haridas S."/>
            <person name="Chen C."/>
            <person name="Bauer D."/>
            <person name="Andreopoulos W."/>
            <person name="Pangilinan J."/>
            <person name="LaButti K."/>
            <person name="Riley R."/>
            <person name="Lipzen A."/>
            <person name="Clum A."/>
            <person name="Drula E."/>
            <person name="Henrissat B."/>
            <person name="Kohler A."/>
            <person name="Grigoriev I.V."/>
            <person name="Martin F.M."/>
            <person name="Hacquard S."/>
        </authorList>
    </citation>
    <scope>NUCLEOTIDE SEQUENCE [LARGE SCALE GENOMIC DNA]</scope>
    <source>
        <strain evidence="6 7">MPI-SDFR-AT-0080</strain>
    </source>
</reference>
<evidence type="ECO:0000313" key="7">
    <source>
        <dbReference type="Proteomes" id="UP000774617"/>
    </source>
</evidence>
<comment type="subcellular location">
    <subcellularLocation>
        <location evidence="1">Membrane</location>
        <topology evidence="1">Multi-pass membrane protein</topology>
    </subcellularLocation>
</comment>
<evidence type="ECO:0000256" key="4">
    <source>
        <dbReference type="ARBA" id="ARBA00023136"/>
    </source>
</evidence>
<dbReference type="Proteomes" id="UP000774617">
    <property type="component" value="Unassembled WGS sequence"/>
</dbReference>
<keyword evidence="3 5" id="KW-1133">Transmembrane helix</keyword>
<dbReference type="InterPro" id="IPR036259">
    <property type="entry name" value="MFS_trans_sf"/>
</dbReference>
<keyword evidence="2 5" id="KW-0812">Transmembrane</keyword>
<feature type="transmembrane region" description="Helical" evidence="5">
    <location>
        <begin position="234"/>
        <end position="256"/>
    </location>
</feature>
<name>A0ABQ8FTJ8_9PEZI</name>
<dbReference type="Gene3D" id="1.20.1250.20">
    <property type="entry name" value="MFS general substrate transporter like domains"/>
    <property type="match status" value="1"/>
</dbReference>
<dbReference type="PANTHER" id="PTHR48022">
    <property type="entry name" value="PLASTIDIC GLUCOSE TRANSPORTER 4"/>
    <property type="match status" value="1"/>
</dbReference>
<protein>
    <recommendedName>
        <fullName evidence="8">General substrate transporter</fullName>
    </recommendedName>
</protein>
<dbReference type="InterPro" id="IPR005828">
    <property type="entry name" value="MFS_sugar_transport-like"/>
</dbReference>
<evidence type="ECO:0000256" key="5">
    <source>
        <dbReference type="SAM" id="Phobius"/>
    </source>
</evidence>
<dbReference type="PANTHER" id="PTHR48022:SF37">
    <property type="entry name" value="MAJOR FACILITATOR SUPERFAMILY (MFS) PROFILE DOMAIN-CONTAINING PROTEIN-RELATED"/>
    <property type="match status" value="1"/>
</dbReference>
<dbReference type="Pfam" id="PF00083">
    <property type="entry name" value="Sugar_tr"/>
    <property type="match status" value="1"/>
</dbReference>
<evidence type="ECO:0008006" key="8">
    <source>
        <dbReference type="Google" id="ProtNLM"/>
    </source>
</evidence>
<keyword evidence="4 5" id="KW-0472">Membrane</keyword>